<name>A0ABN3A1G1_9ACTN</name>
<organism evidence="1 2">
    <name type="scientific">Kitasatospora kazusensis</name>
    <dbReference type="NCBI Taxonomy" id="407974"/>
    <lineage>
        <taxon>Bacteria</taxon>
        <taxon>Bacillati</taxon>
        <taxon>Actinomycetota</taxon>
        <taxon>Actinomycetes</taxon>
        <taxon>Kitasatosporales</taxon>
        <taxon>Streptomycetaceae</taxon>
        <taxon>Kitasatospora</taxon>
    </lineage>
</organism>
<dbReference type="Proteomes" id="UP001422759">
    <property type="component" value="Unassembled WGS sequence"/>
</dbReference>
<gene>
    <name evidence="1" type="ORF">GCM10009760_46880</name>
</gene>
<protein>
    <submittedName>
        <fullName evidence="1">Uncharacterized protein</fullName>
    </submittedName>
</protein>
<reference evidence="1 2" key="1">
    <citation type="journal article" date="2019" name="Int. J. Syst. Evol. Microbiol.">
        <title>The Global Catalogue of Microorganisms (GCM) 10K type strain sequencing project: providing services to taxonomists for standard genome sequencing and annotation.</title>
        <authorList>
            <consortium name="The Broad Institute Genomics Platform"/>
            <consortium name="The Broad Institute Genome Sequencing Center for Infectious Disease"/>
            <person name="Wu L."/>
            <person name="Ma J."/>
        </authorList>
    </citation>
    <scope>NUCLEOTIDE SEQUENCE [LARGE SCALE GENOMIC DNA]</scope>
    <source>
        <strain evidence="1 2">JCM 14560</strain>
    </source>
</reference>
<keyword evidence="2" id="KW-1185">Reference proteome</keyword>
<evidence type="ECO:0000313" key="1">
    <source>
        <dbReference type="EMBL" id="GAA2151492.1"/>
    </source>
</evidence>
<evidence type="ECO:0000313" key="2">
    <source>
        <dbReference type="Proteomes" id="UP001422759"/>
    </source>
</evidence>
<comment type="caution">
    <text evidence="1">The sequence shown here is derived from an EMBL/GenBank/DDBJ whole genome shotgun (WGS) entry which is preliminary data.</text>
</comment>
<accession>A0ABN3A1G1</accession>
<dbReference type="EMBL" id="BAAANT010000032">
    <property type="protein sequence ID" value="GAA2151492.1"/>
    <property type="molecule type" value="Genomic_DNA"/>
</dbReference>
<proteinExistence type="predicted"/>
<sequence length="79" mass="7841">MGDGGCWSQGPSGVALTVQTLPRAAWLRQGLAWSRGVGGCVVREGAGVGWGVQLALGADGAGRSPSGFAQFPAPLGKCS</sequence>